<evidence type="ECO:0000256" key="8">
    <source>
        <dbReference type="ARBA" id="ARBA00035152"/>
    </source>
</evidence>
<evidence type="ECO:0000256" key="3">
    <source>
        <dbReference type="ARBA" id="ARBA00022617"/>
    </source>
</evidence>
<dbReference type="PANTHER" id="PTHR24304:SF2">
    <property type="entry name" value="24-HYDROXYCHOLESTEROL 7-ALPHA-HYDROXYLASE"/>
    <property type="match status" value="1"/>
</dbReference>
<dbReference type="GO" id="GO:0005506">
    <property type="term" value="F:iron ion binding"/>
    <property type="evidence" value="ECO:0007669"/>
    <property type="project" value="InterPro"/>
</dbReference>
<dbReference type="Gene3D" id="3.30.230.10">
    <property type="match status" value="1"/>
</dbReference>
<keyword evidence="6 10" id="KW-0408">Iron</keyword>
<dbReference type="Pfam" id="PF00380">
    <property type="entry name" value="Ribosomal_S9"/>
    <property type="match status" value="1"/>
</dbReference>
<feature type="region of interest" description="Disordered" evidence="11">
    <location>
        <begin position="607"/>
        <end position="640"/>
    </location>
</feature>
<dbReference type="InterPro" id="IPR014721">
    <property type="entry name" value="Ribsml_uS5_D2-typ_fold_subgr"/>
</dbReference>
<evidence type="ECO:0000256" key="11">
    <source>
        <dbReference type="SAM" id="MobiDB-lite"/>
    </source>
</evidence>
<name>A0A1Y5I4L3_OSTTA</name>
<dbReference type="SUPFAM" id="SSF48264">
    <property type="entry name" value="Cytochrome P450"/>
    <property type="match status" value="1"/>
</dbReference>
<dbReference type="HAMAP" id="MF_00532_B">
    <property type="entry name" value="Ribosomal_uS9_B"/>
    <property type="match status" value="1"/>
</dbReference>
<evidence type="ECO:0000256" key="7">
    <source>
        <dbReference type="ARBA" id="ARBA00023274"/>
    </source>
</evidence>
<evidence type="ECO:0000256" key="9">
    <source>
        <dbReference type="ARBA" id="ARBA00035437"/>
    </source>
</evidence>
<dbReference type="NCBIfam" id="NF001099">
    <property type="entry name" value="PRK00132.1"/>
    <property type="match status" value="1"/>
</dbReference>
<proteinExistence type="inferred from homology"/>
<keyword evidence="12" id="KW-0812">Transmembrane</keyword>
<dbReference type="GO" id="GO:0004497">
    <property type="term" value="F:monooxygenase activity"/>
    <property type="evidence" value="ECO:0007669"/>
    <property type="project" value="InterPro"/>
</dbReference>
<dbReference type="EMBL" id="KZ155831">
    <property type="protein sequence ID" value="OUS43637.1"/>
    <property type="molecule type" value="Genomic_DNA"/>
</dbReference>
<dbReference type="PROSITE" id="PS00086">
    <property type="entry name" value="CYTOCHROME_P450"/>
    <property type="match status" value="1"/>
</dbReference>
<dbReference type="eggNOG" id="KOG0684">
    <property type="taxonomic scope" value="Eukaryota"/>
</dbReference>
<dbReference type="Pfam" id="PF00067">
    <property type="entry name" value="p450"/>
    <property type="match status" value="1"/>
</dbReference>
<dbReference type="InterPro" id="IPR001128">
    <property type="entry name" value="Cyt_P450"/>
</dbReference>
<reference evidence="13" key="1">
    <citation type="submission" date="2017-04" db="EMBL/GenBank/DDBJ databases">
        <title>Population genomics of picophytoplankton unveils novel chromosome hypervariability.</title>
        <authorList>
            <consortium name="DOE Joint Genome Institute"/>
            <person name="Blanc-Mathieu R."/>
            <person name="Krasovec M."/>
            <person name="Hebrard M."/>
            <person name="Yau S."/>
            <person name="Desgranges E."/>
            <person name="Martin J."/>
            <person name="Schackwitz W."/>
            <person name="Kuo A."/>
            <person name="Salin G."/>
            <person name="Donnadieu C."/>
            <person name="Desdevises Y."/>
            <person name="Sanchez-Ferandin S."/>
            <person name="Moreau H."/>
            <person name="Rivals E."/>
            <person name="Grigoriev I.V."/>
            <person name="Grimsley N."/>
            <person name="Eyre-Walker A."/>
            <person name="Piganeau G."/>
        </authorList>
    </citation>
    <scope>NUCLEOTIDE SEQUENCE [LARGE SCALE GENOMIC DNA]</scope>
    <source>
        <strain evidence="13">RCC 1115</strain>
    </source>
</reference>
<evidence type="ECO:0000256" key="2">
    <source>
        <dbReference type="ARBA" id="ARBA00010617"/>
    </source>
</evidence>
<dbReference type="AlphaFoldDB" id="A0A1Y5I4L3"/>
<evidence type="ECO:0000313" key="13">
    <source>
        <dbReference type="EMBL" id="OUS43637.1"/>
    </source>
</evidence>
<dbReference type="Proteomes" id="UP000195557">
    <property type="component" value="Unassembled WGS sequence"/>
</dbReference>
<keyword evidence="12" id="KW-1133">Transmembrane helix</keyword>
<sequence length="779" mass="86828">MAGGPTLANEIARAMRDSPLYVTIPAVMMTIILAIFILDQLSHGPLKGRRSPPVISVAPVWGGMVAFLAGPMRLMREAMPKYGEVFTVPVFHKRITFLIGPKVSEHFFKAKDTEMSQKEVYEFNVPTFGKGVVFDVDHTTRAEQFRFFADSLKSNRLRMYVGMMVKEAEDFFAKWGDEGEVNLLDELSELIVLTASRCLLGREIRETLYSEVTELVHDLDKGMVPLSVFFPYAPIEAHRKRDKARKKLAQIFDKVIQARRESGASEPDVLQTFIDARYKNGSKLSNDQVLGMLIAVLFAGQHTSSITSTWTGLLSIANKERVFPALEEEQRKIIKAHGNELDFDILAKMDELHFAVKEALRMHPPLIMLLRYAQSAFEVETTEGKKYTVPKGHIVATSPAFAHRLDSVYSEPDTYKPGRFREPNAEDKAAFASFIGFGGGRHGCMGETFAYMQIKTIWSILIRNFEFDMVGDLPEPDYEGMVVGPKHAGCRIKYKRRAKPLGKRGFTASASSQKTRSGSKRATMPITAEEMTYDKIVRVTDSKQRLAPRDGTFYGAPPKTWAERELETVDARELEALDALFETYVEGAYVEGSGLPTYEEALAGRENLRERAESERAASASDEGETVDSASESADEEKETAPFVRVPIRDAAGRSYGTGRRKTAVARVWLAPGPGEHKVNGRPYDEYFSSPTVRGEMVAPFFVSDTVGLFTAVVDVRGGGISGQAQACRHGISVALQNYDPVFRPALKAAGYLTRDSRIVERKKPGKAKARKSFAWVKR</sequence>
<feature type="compositionally biased region" description="Basic and acidic residues" evidence="11">
    <location>
        <begin position="607"/>
        <end position="616"/>
    </location>
</feature>
<feature type="binding site" description="axial binding residue" evidence="10">
    <location>
        <position position="444"/>
    </location>
    <ligand>
        <name>heme</name>
        <dbReference type="ChEBI" id="CHEBI:30413"/>
    </ligand>
    <ligandPart>
        <name>Fe</name>
        <dbReference type="ChEBI" id="CHEBI:18248"/>
    </ligandPart>
</feature>
<dbReference type="GO" id="GO:0005737">
    <property type="term" value="C:cytoplasm"/>
    <property type="evidence" value="ECO:0007669"/>
    <property type="project" value="UniProtKB-ARBA"/>
</dbReference>
<dbReference type="InterPro" id="IPR000754">
    <property type="entry name" value="Ribosomal_uS9"/>
</dbReference>
<gene>
    <name evidence="13" type="ORF">BE221DRAFT_214585</name>
</gene>
<keyword evidence="7" id="KW-0687">Ribonucleoprotein</keyword>
<keyword evidence="5" id="KW-0689">Ribosomal protein</keyword>
<feature type="transmembrane region" description="Helical" evidence="12">
    <location>
        <begin position="20"/>
        <end position="41"/>
    </location>
</feature>
<keyword evidence="4 10" id="KW-0479">Metal-binding</keyword>
<dbReference type="InterPro" id="IPR002403">
    <property type="entry name" value="Cyt_P450_E_grp-IV"/>
</dbReference>
<dbReference type="GO" id="GO:0006412">
    <property type="term" value="P:translation"/>
    <property type="evidence" value="ECO:0007669"/>
    <property type="project" value="InterPro"/>
</dbReference>
<dbReference type="InterPro" id="IPR036396">
    <property type="entry name" value="Cyt_P450_sf"/>
</dbReference>
<evidence type="ECO:0000256" key="6">
    <source>
        <dbReference type="ARBA" id="ARBA00023004"/>
    </source>
</evidence>
<dbReference type="GO" id="GO:0015935">
    <property type="term" value="C:small ribosomal subunit"/>
    <property type="evidence" value="ECO:0007669"/>
    <property type="project" value="UniProtKB-ARBA"/>
</dbReference>
<dbReference type="InterPro" id="IPR023035">
    <property type="entry name" value="Ribosomal_uS9_bac/plastid"/>
</dbReference>
<dbReference type="CDD" id="cd11042">
    <property type="entry name" value="CYP51-like"/>
    <property type="match status" value="1"/>
</dbReference>
<dbReference type="GO" id="GO:0003735">
    <property type="term" value="F:structural constituent of ribosome"/>
    <property type="evidence" value="ECO:0007669"/>
    <property type="project" value="InterPro"/>
</dbReference>
<dbReference type="FunFam" id="3.30.230.10:FF:000001">
    <property type="entry name" value="30S ribosomal protein S9"/>
    <property type="match status" value="1"/>
</dbReference>
<accession>A0A1Y5I4L3</accession>
<evidence type="ECO:0000256" key="1">
    <source>
        <dbReference type="ARBA" id="ARBA00005251"/>
    </source>
</evidence>
<dbReference type="GO" id="GO:0020037">
    <property type="term" value="F:heme binding"/>
    <property type="evidence" value="ECO:0007669"/>
    <property type="project" value="InterPro"/>
</dbReference>
<evidence type="ECO:0000256" key="5">
    <source>
        <dbReference type="ARBA" id="ARBA00022980"/>
    </source>
</evidence>
<keyword evidence="3 10" id="KW-0349">Heme</keyword>
<protein>
    <recommendedName>
        <fullName evidence="8">Small ribosomal subunit protein uS9c</fullName>
    </recommendedName>
    <alternativeName>
        <fullName evidence="9">30S ribosomal protein S9, chloroplastic</fullName>
    </alternativeName>
</protein>
<dbReference type="PANTHER" id="PTHR24304">
    <property type="entry name" value="CYTOCHROME P450 FAMILY 7"/>
    <property type="match status" value="1"/>
</dbReference>
<dbReference type="InterPro" id="IPR050529">
    <property type="entry name" value="CYP450_sterol_14alpha_dmase"/>
</dbReference>
<keyword evidence="12" id="KW-0472">Membrane</keyword>
<feature type="transmembrane region" description="Helical" evidence="12">
    <location>
        <begin position="53"/>
        <end position="72"/>
    </location>
</feature>
<dbReference type="InterPro" id="IPR017972">
    <property type="entry name" value="Cyt_P450_CS"/>
</dbReference>
<dbReference type="Gene3D" id="1.10.630.10">
    <property type="entry name" value="Cytochrome P450"/>
    <property type="match status" value="1"/>
</dbReference>
<dbReference type="InterPro" id="IPR020568">
    <property type="entry name" value="Ribosomal_Su5_D2-typ_SF"/>
</dbReference>
<dbReference type="PRINTS" id="PR00385">
    <property type="entry name" value="P450"/>
</dbReference>
<dbReference type="PRINTS" id="PR00465">
    <property type="entry name" value="EP450IV"/>
</dbReference>
<evidence type="ECO:0000256" key="10">
    <source>
        <dbReference type="PIRSR" id="PIRSR602403-1"/>
    </source>
</evidence>
<dbReference type="SUPFAM" id="SSF54211">
    <property type="entry name" value="Ribosomal protein S5 domain 2-like"/>
    <property type="match status" value="1"/>
</dbReference>
<comment type="similarity">
    <text evidence="1">Belongs to the universal ribosomal protein uS9 family.</text>
</comment>
<comment type="similarity">
    <text evidence="2">Belongs to the cytochrome P450 family.</text>
</comment>
<organism evidence="13">
    <name type="scientific">Ostreococcus tauri</name>
    <name type="common">Marine green alga</name>
    <dbReference type="NCBI Taxonomy" id="70448"/>
    <lineage>
        <taxon>Eukaryota</taxon>
        <taxon>Viridiplantae</taxon>
        <taxon>Chlorophyta</taxon>
        <taxon>Mamiellophyceae</taxon>
        <taxon>Mamiellales</taxon>
        <taxon>Bathycoccaceae</taxon>
        <taxon>Ostreococcus</taxon>
    </lineage>
</organism>
<comment type="cofactor">
    <cofactor evidence="10">
        <name>heme</name>
        <dbReference type="ChEBI" id="CHEBI:30413"/>
    </cofactor>
</comment>
<dbReference type="GO" id="GO:0016705">
    <property type="term" value="F:oxidoreductase activity, acting on paired donors, with incorporation or reduction of molecular oxygen"/>
    <property type="evidence" value="ECO:0007669"/>
    <property type="project" value="InterPro"/>
</dbReference>
<evidence type="ECO:0000256" key="12">
    <source>
        <dbReference type="SAM" id="Phobius"/>
    </source>
</evidence>
<evidence type="ECO:0000256" key="4">
    <source>
        <dbReference type="ARBA" id="ARBA00022723"/>
    </source>
</evidence>